<dbReference type="EMBL" id="AP021193">
    <property type="protein sequence ID" value="BBN69262.1"/>
    <property type="molecule type" value="Genomic_DNA"/>
</dbReference>
<proteinExistence type="predicted"/>
<sequence>MTFLGLNISPLNSKSVDELLPLCHKFNGYVAFQGALVYPETVAVLRKFMDKYGNFMEATDITPSFSRCAVIRALSLALHGIDTMQLLDITDHKLFCWWDAICEAITLGFHVDFLLNLVKDLARAVFGARAIRKLEDKRRELHALLLDKGSSADNAECVTEAVARASPRASSVLFGRSPLTLLGLLRRHDFDI</sequence>
<protein>
    <submittedName>
        <fullName evidence="1">Uncharacterized protein</fullName>
    </submittedName>
</protein>
<gene>
    <name evidence="1" type="ORF">Prudu_856S000100</name>
</gene>
<evidence type="ECO:0000313" key="1">
    <source>
        <dbReference type="EMBL" id="BBN69262.1"/>
    </source>
</evidence>
<accession>A0A5H2XQN5</accession>
<organism evidence="1">
    <name type="scientific">Prunus dulcis</name>
    <name type="common">Almond</name>
    <name type="synonym">Amygdalus dulcis</name>
    <dbReference type="NCBI Taxonomy" id="3755"/>
    <lineage>
        <taxon>Eukaryota</taxon>
        <taxon>Viridiplantae</taxon>
        <taxon>Streptophyta</taxon>
        <taxon>Embryophyta</taxon>
        <taxon>Tracheophyta</taxon>
        <taxon>Spermatophyta</taxon>
        <taxon>Magnoliopsida</taxon>
        <taxon>eudicotyledons</taxon>
        <taxon>Gunneridae</taxon>
        <taxon>Pentapetalae</taxon>
        <taxon>rosids</taxon>
        <taxon>fabids</taxon>
        <taxon>Rosales</taxon>
        <taxon>Rosaceae</taxon>
        <taxon>Amygdaloideae</taxon>
        <taxon>Amygdaleae</taxon>
        <taxon>Prunus</taxon>
    </lineage>
</organism>
<dbReference type="AlphaFoldDB" id="A0A5H2XQN5"/>
<reference evidence="1" key="1">
    <citation type="journal article" date="2019" name="Science">
        <title>Mutation of a bHLH transcription factor allowed almond domestication.</title>
        <authorList>
            <person name="Sanchez-Perez R."/>
            <person name="Pavan S."/>
            <person name="Mazzeo R."/>
            <person name="Moldovan C."/>
            <person name="Aiese Cigliano R."/>
            <person name="Del Cueto J."/>
            <person name="Ricciardi F."/>
            <person name="Lotti C."/>
            <person name="Ricciardi L."/>
            <person name="Dicenta F."/>
            <person name="Lopez-Marques R.L."/>
            <person name="Lindberg Moller B."/>
        </authorList>
    </citation>
    <scope>NUCLEOTIDE SEQUENCE</scope>
</reference>
<name>A0A5H2XQN5_PRUDU</name>
<feature type="non-terminal residue" evidence="1">
    <location>
        <position position="192"/>
    </location>
</feature>